<dbReference type="GO" id="GO:0005829">
    <property type="term" value="C:cytosol"/>
    <property type="evidence" value="ECO:0007669"/>
    <property type="project" value="TreeGrafter"/>
</dbReference>
<dbReference type="Gene3D" id="1.10.580.10">
    <property type="entry name" value="Citrate Synthase, domain 1"/>
    <property type="match status" value="1"/>
</dbReference>
<evidence type="ECO:0000256" key="4">
    <source>
        <dbReference type="ARBA" id="ARBA00049288"/>
    </source>
</evidence>
<dbReference type="InterPro" id="IPR016142">
    <property type="entry name" value="Citrate_synth-like_lrg_a-sub"/>
</dbReference>
<dbReference type="PANTHER" id="PTHR11739:SF4">
    <property type="entry name" value="CITRATE SYNTHASE, PEROXISOMAL"/>
    <property type="match status" value="1"/>
</dbReference>
<dbReference type="InterPro" id="IPR036969">
    <property type="entry name" value="Citrate_synthase_sf"/>
</dbReference>
<dbReference type="UniPathway" id="UPA00223"/>
<dbReference type="Proteomes" id="UP000553776">
    <property type="component" value="Unassembled WGS sequence"/>
</dbReference>
<dbReference type="PRINTS" id="PR00143">
    <property type="entry name" value="CITRTSNTHASE"/>
</dbReference>
<dbReference type="AlphaFoldDB" id="A0A841U381"/>
<dbReference type="PANTHER" id="PTHR11739">
    <property type="entry name" value="CITRATE SYNTHASE"/>
    <property type="match status" value="1"/>
</dbReference>
<dbReference type="GO" id="GO:0006099">
    <property type="term" value="P:tricarboxylic acid cycle"/>
    <property type="evidence" value="ECO:0007669"/>
    <property type="project" value="UniProtKB-UniPathway"/>
</dbReference>
<feature type="active site" evidence="6">
    <location>
        <position position="308"/>
    </location>
</feature>
<dbReference type="InterPro" id="IPR002020">
    <property type="entry name" value="Citrate_synthase"/>
</dbReference>
<dbReference type="Pfam" id="PF00285">
    <property type="entry name" value="Citrate_synt"/>
    <property type="match status" value="1"/>
</dbReference>
<dbReference type="PIRSF" id="PIRSF001369">
    <property type="entry name" value="Citrate_synth"/>
    <property type="match status" value="1"/>
</dbReference>
<evidence type="ECO:0000313" key="9">
    <source>
        <dbReference type="Proteomes" id="UP000553776"/>
    </source>
</evidence>
<dbReference type="EMBL" id="JACJVR010000054">
    <property type="protein sequence ID" value="MBB6692530.1"/>
    <property type="molecule type" value="Genomic_DNA"/>
</dbReference>
<proteinExistence type="inferred from homology"/>
<dbReference type="RefSeq" id="WP_185136518.1">
    <property type="nucleotide sequence ID" value="NZ_JACJVR010000054.1"/>
</dbReference>
<feature type="active site" evidence="6">
    <location>
        <position position="253"/>
    </location>
</feature>
<dbReference type="SUPFAM" id="SSF48256">
    <property type="entry name" value="Citrate synthase"/>
    <property type="match status" value="1"/>
</dbReference>
<protein>
    <recommendedName>
        <fullName evidence="5">Citrate synthase</fullName>
    </recommendedName>
</protein>
<organism evidence="8 9">
    <name type="scientific">Cohnella xylanilytica</name>
    <dbReference type="NCBI Taxonomy" id="557555"/>
    <lineage>
        <taxon>Bacteria</taxon>
        <taxon>Bacillati</taxon>
        <taxon>Bacillota</taxon>
        <taxon>Bacilli</taxon>
        <taxon>Bacillales</taxon>
        <taxon>Paenibacillaceae</taxon>
        <taxon>Cohnella</taxon>
    </lineage>
</organism>
<sequence length="371" mass="40264">MAQGSGLEGVVAAETEIGHVDGEKGLLIYRGHWAKDLAVRHTFEEAAHLLWHGRLPDDGELNEFKKKLVAARTLTPELRRLLDAMPKRAPLMNVLEAAVAALAEEEPAGPPSVDAAIRIAGMLPVAIAYRHRQANGLPWVEEAREEGHVAHYLHLLFGRPAEPAAVRAMNAYMILTMEHGLNASTFASRVVTSTGSDLHSAVAAAIGAMKGPLHGGAPSGVLELLEKIGSKERAEPCLRELLGRGERLMGFGHRVYKTRDPRAEALREVSAALAGDDPWLDLARHAEEVAVRLLEEFKPGRKLYANVEFYAAAVMRAVRMPAELFTPTFTAARAVGWTAHAIEQAANNRIIRPQSVYTGPWPASSGEAPVR</sequence>
<evidence type="ECO:0000313" key="8">
    <source>
        <dbReference type="EMBL" id="MBB6692530.1"/>
    </source>
</evidence>
<comment type="catalytic activity">
    <reaction evidence="4">
        <text>oxaloacetate + acetyl-CoA + H2O = citrate + CoA + H(+)</text>
        <dbReference type="Rhea" id="RHEA:16845"/>
        <dbReference type="ChEBI" id="CHEBI:15377"/>
        <dbReference type="ChEBI" id="CHEBI:15378"/>
        <dbReference type="ChEBI" id="CHEBI:16452"/>
        <dbReference type="ChEBI" id="CHEBI:16947"/>
        <dbReference type="ChEBI" id="CHEBI:57287"/>
        <dbReference type="ChEBI" id="CHEBI:57288"/>
        <dbReference type="EC" id="2.3.3.16"/>
    </reaction>
</comment>
<dbReference type="InterPro" id="IPR024176">
    <property type="entry name" value="Citrate_synthase_bac-typ"/>
</dbReference>
<comment type="similarity">
    <text evidence="2 5 7">Belongs to the citrate synthase family.</text>
</comment>
<dbReference type="GO" id="GO:0005975">
    <property type="term" value="P:carbohydrate metabolic process"/>
    <property type="evidence" value="ECO:0007669"/>
    <property type="project" value="TreeGrafter"/>
</dbReference>
<dbReference type="InterPro" id="IPR016143">
    <property type="entry name" value="Citrate_synth-like_sm_a-sub"/>
</dbReference>
<evidence type="ECO:0000256" key="1">
    <source>
        <dbReference type="ARBA" id="ARBA00005163"/>
    </source>
</evidence>
<keyword evidence="9" id="KW-1185">Reference proteome</keyword>
<dbReference type="InterPro" id="IPR019810">
    <property type="entry name" value="Citrate_synthase_AS"/>
</dbReference>
<dbReference type="GO" id="GO:0036440">
    <property type="term" value="F:citrate synthase activity"/>
    <property type="evidence" value="ECO:0007669"/>
    <property type="project" value="UniProtKB-EC"/>
</dbReference>
<evidence type="ECO:0000256" key="3">
    <source>
        <dbReference type="ARBA" id="ARBA00022679"/>
    </source>
</evidence>
<evidence type="ECO:0000256" key="5">
    <source>
        <dbReference type="PIRNR" id="PIRNR001369"/>
    </source>
</evidence>
<evidence type="ECO:0000256" key="6">
    <source>
        <dbReference type="PIRSR" id="PIRSR001369-1"/>
    </source>
</evidence>
<comment type="pathway">
    <text evidence="1">Carbohydrate metabolism; tricarboxylic acid cycle.</text>
</comment>
<gene>
    <name evidence="8" type="ORF">H7B90_14065</name>
</gene>
<name>A0A841U381_9BACL</name>
<comment type="caution">
    <text evidence="8">The sequence shown here is derived from an EMBL/GenBank/DDBJ whole genome shotgun (WGS) entry which is preliminary data.</text>
</comment>
<evidence type="ECO:0000256" key="7">
    <source>
        <dbReference type="RuleBase" id="RU003406"/>
    </source>
</evidence>
<dbReference type="PROSITE" id="PS00480">
    <property type="entry name" value="CITRATE_SYNTHASE"/>
    <property type="match status" value="1"/>
</dbReference>
<dbReference type="Gene3D" id="1.10.230.10">
    <property type="entry name" value="Cytochrome P450-Terp, domain 2"/>
    <property type="match status" value="1"/>
</dbReference>
<evidence type="ECO:0000256" key="2">
    <source>
        <dbReference type="ARBA" id="ARBA00010566"/>
    </source>
</evidence>
<keyword evidence="3 5" id="KW-0808">Transferase</keyword>
<accession>A0A841U381</accession>
<reference evidence="8 9" key="1">
    <citation type="submission" date="2020-08" db="EMBL/GenBank/DDBJ databases">
        <title>Cohnella phylogeny.</title>
        <authorList>
            <person name="Dunlap C."/>
        </authorList>
    </citation>
    <scope>NUCLEOTIDE SEQUENCE [LARGE SCALE GENOMIC DNA]</scope>
    <source>
        <strain evidence="8 9">DSM 25239</strain>
    </source>
</reference>